<protein>
    <recommendedName>
        <fullName evidence="4">CRAL-TRIO domain-containing protein</fullName>
    </recommendedName>
</protein>
<dbReference type="PANTHER" id="PTHR16148">
    <property type="entry name" value="NF-KAPPA-B-REPRESSING FACTOR-RELATED"/>
    <property type="match status" value="1"/>
</dbReference>
<dbReference type="EMBL" id="KV784410">
    <property type="protein sequence ID" value="OEU06391.1"/>
    <property type="molecule type" value="Genomic_DNA"/>
</dbReference>
<feature type="compositionally biased region" description="Low complexity" evidence="1">
    <location>
        <begin position="602"/>
        <end position="611"/>
    </location>
</feature>
<feature type="compositionally biased region" description="Low complexity" evidence="1">
    <location>
        <begin position="128"/>
        <end position="144"/>
    </location>
</feature>
<keyword evidence="3" id="KW-1185">Reference proteome</keyword>
<feature type="region of interest" description="Disordered" evidence="1">
    <location>
        <begin position="548"/>
        <end position="579"/>
    </location>
</feature>
<feature type="region of interest" description="Disordered" evidence="1">
    <location>
        <begin position="124"/>
        <end position="144"/>
    </location>
</feature>
<dbReference type="OrthoDB" id="42195at2759"/>
<dbReference type="KEGG" id="fcy:FRACYDRAFT_254702"/>
<feature type="region of interest" description="Disordered" evidence="1">
    <location>
        <begin position="249"/>
        <end position="283"/>
    </location>
</feature>
<dbReference type="PANTHER" id="PTHR16148:SF14">
    <property type="entry name" value="MYND-TYPE DOMAIN-CONTAINING PROTEIN"/>
    <property type="match status" value="1"/>
</dbReference>
<organism evidence="2 3">
    <name type="scientific">Fragilariopsis cylindrus CCMP1102</name>
    <dbReference type="NCBI Taxonomy" id="635003"/>
    <lineage>
        <taxon>Eukaryota</taxon>
        <taxon>Sar</taxon>
        <taxon>Stramenopiles</taxon>
        <taxon>Ochrophyta</taxon>
        <taxon>Bacillariophyta</taxon>
        <taxon>Bacillariophyceae</taxon>
        <taxon>Bacillariophycidae</taxon>
        <taxon>Bacillariales</taxon>
        <taxon>Bacillariaceae</taxon>
        <taxon>Fragilariopsis</taxon>
    </lineage>
</organism>
<feature type="region of interest" description="Disordered" evidence="1">
    <location>
        <begin position="430"/>
        <end position="469"/>
    </location>
</feature>
<dbReference type="Proteomes" id="UP000095751">
    <property type="component" value="Unassembled WGS sequence"/>
</dbReference>
<dbReference type="InParanoid" id="A0A1E7EKD7"/>
<name>A0A1E7EKD7_9STRA</name>
<evidence type="ECO:0000256" key="1">
    <source>
        <dbReference type="SAM" id="MobiDB-lite"/>
    </source>
</evidence>
<proteinExistence type="predicted"/>
<feature type="compositionally biased region" description="Low complexity" evidence="1">
    <location>
        <begin position="253"/>
        <end position="283"/>
    </location>
</feature>
<accession>A0A1E7EKD7</accession>
<feature type="compositionally biased region" description="Low complexity" evidence="1">
    <location>
        <begin position="445"/>
        <end position="467"/>
    </location>
</feature>
<reference evidence="2 3" key="1">
    <citation type="submission" date="2016-09" db="EMBL/GenBank/DDBJ databases">
        <title>Extensive genetic diversity and differential bi-allelic expression allows diatom success in the polar Southern Ocean.</title>
        <authorList>
            <consortium name="DOE Joint Genome Institute"/>
            <person name="Mock T."/>
            <person name="Otillar R.P."/>
            <person name="Strauss J."/>
            <person name="Dupont C."/>
            <person name="Frickenhaus S."/>
            <person name="Maumus F."/>
            <person name="Mcmullan M."/>
            <person name="Sanges R."/>
            <person name="Schmutz J."/>
            <person name="Toseland A."/>
            <person name="Valas R."/>
            <person name="Veluchamy A."/>
            <person name="Ward B.J."/>
            <person name="Allen A."/>
            <person name="Barry K."/>
            <person name="Falciatore A."/>
            <person name="Ferrante M."/>
            <person name="Fortunato A.E."/>
            <person name="Gloeckner G."/>
            <person name="Gruber A."/>
            <person name="Hipkin R."/>
            <person name="Janech M."/>
            <person name="Kroth P."/>
            <person name="Leese F."/>
            <person name="Lindquist E."/>
            <person name="Lyon B.R."/>
            <person name="Martin J."/>
            <person name="Mayer C."/>
            <person name="Parker M."/>
            <person name="Quesneville H."/>
            <person name="Raymond J."/>
            <person name="Uhlig C."/>
            <person name="Valentin K.U."/>
            <person name="Worden A.Z."/>
            <person name="Armbrust E.V."/>
            <person name="Bowler C."/>
            <person name="Green B."/>
            <person name="Moulton V."/>
            <person name="Van Oosterhout C."/>
            <person name="Grigoriev I."/>
        </authorList>
    </citation>
    <scope>NUCLEOTIDE SEQUENCE [LARGE SCALE GENOMIC DNA]</scope>
    <source>
        <strain evidence="2 3">CCMP1102</strain>
    </source>
</reference>
<evidence type="ECO:0008006" key="4">
    <source>
        <dbReference type="Google" id="ProtNLM"/>
    </source>
</evidence>
<feature type="region of interest" description="Disordered" evidence="1">
    <location>
        <begin position="602"/>
        <end position="630"/>
    </location>
</feature>
<sequence length="648" mass="73641">MSASTKPQVIIPPIPQVIPDIDNVILDDNENDNNNNNSNYKYANEILSKELLNLSFEHRNAYQEEIHGVGCMAPSETPKMIKESLRKLDLELLHNISTLDCNYKQAYIQSQQLYSVYKKQYEYDHSNENNNDNNKDSLSQSSSSPLPIQPSYINSNAFRVCFLRCELFHIQKAAVRFMKYLTYIKEYFGLYALLRPIQITDFNKEELTVMRKGYIQLMPFRDRIGRRIILLFPGIGLITMNDIIRHTTNNGANQTTTDPNNNPNQTTDNPNNNPNQTTSDPNYYNTTKAAAKRIASKSKFYEAGMVRTSAFHICKPDTSIFKLKRAVWTIGIGGVRSHLKIHIGSPIELRYILHSYGIPTNNNNLPISFSGTIKTKYCKQWIRIRELSIVECPYLSDIIFRQGTNVIHHPGNSWFRSLIQTKFEEGYGNITNDDRKGNGNGNGNGTILSGGNSTNTNPTTTTNSSITYKSKRTKPLTEELIKEIKRRNCRILIWNDKEFGWWSKFDNEQQIFNKIEYICRDFIFGSNKSHCINRRQVVTSVTTTSSVGLINDKSNNKSTLSSNHSNHHHSNQLHQRDGGTSIFSSLQQGSVSGDIMHMNCNKNSYSDSNSNSRRKRRLSSNAAYDSSDDNMDDDGCMGGGSCFGMSLS</sequence>
<dbReference type="AlphaFoldDB" id="A0A1E7EKD7"/>
<evidence type="ECO:0000313" key="2">
    <source>
        <dbReference type="EMBL" id="OEU06391.1"/>
    </source>
</evidence>
<evidence type="ECO:0000313" key="3">
    <source>
        <dbReference type="Proteomes" id="UP000095751"/>
    </source>
</evidence>
<gene>
    <name evidence="2" type="ORF">FRACYDRAFT_254702</name>
</gene>